<dbReference type="InterPro" id="IPR036393">
    <property type="entry name" value="AceGlu_kinase-like_sf"/>
</dbReference>
<organism evidence="7">
    <name type="scientific">mine drainage metagenome</name>
    <dbReference type="NCBI Taxonomy" id="410659"/>
    <lineage>
        <taxon>unclassified sequences</taxon>
        <taxon>metagenomes</taxon>
        <taxon>ecological metagenomes</taxon>
    </lineage>
</organism>
<evidence type="ECO:0000256" key="4">
    <source>
        <dbReference type="ARBA" id="ARBA00022777"/>
    </source>
</evidence>
<dbReference type="GO" id="GO:0009090">
    <property type="term" value="P:homoserine biosynthetic process"/>
    <property type="evidence" value="ECO:0007669"/>
    <property type="project" value="TreeGrafter"/>
</dbReference>
<dbReference type="PANTHER" id="PTHR21499">
    <property type="entry name" value="ASPARTATE KINASE"/>
    <property type="match status" value="1"/>
</dbReference>
<feature type="non-terminal residue" evidence="7">
    <location>
        <position position="207"/>
    </location>
</feature>
<dbReference type="AlphaFoldDB" id="T1AU60"/>
<dbReference type="PROSITE" id="PS51671">
    <property type="entry name" value="ACT"/>
    <property type="match status" value="1"/>
</dbReference>
<sequence>MATSGAKVLHPRCILPVRQYGIPLHVYATQAPQMPGTVLSAEGDGTAQVKAVCTKKGITLVSLESPGMWHQVGFLADVFQVFKAHGMSVDLVSTSETNVTVSLDPAANTLDSALLAALVSDLSRLCRVQVIGPCASVSLVGRNIRAILHQLGGAFEFFEEQKIYLVSQAANDLNFTFVVDETQGDRLVDQLHELLIRPVVGDRVLGP</sequence>
<gene>
    <name evidence="7" type="ORF">B1B_13611</name>
</gene>
<comment type="similarity">
    <text evidence="1">Belongs to the aspartokinase family.</text>
</comment>
<dbReference type="EMBL" id="AUZY01008960">
    <property type="protein sequence ID" value="EQD44204.1"/>
    <property type="molecule type" value="Genomic_DNA"/>
</dbReference>
<dbReference type="Gene3D" id="3.30.70.260">
    <property type="match status" value="2"/>
</dbReference>
<feature type="domain" description="ACT" evidence="6">
    <location>
        <begin position="63"/>
        <end position="136"/>
    </location>
</feature>
<keyword evidence="4 7" id="KW-0808">Transferase</keyword>
<comment type="caution">
    <text evidence="7">The sequence shown here is derived from an EMBL/GenBank/DDBJ whole genome shotgun (WGS) entry which is preliminary data.</text>
</comment>
<dbReference type="Pfam" id="PF22468">
    <property type="entry name" value="ACT_9"/>
    <property type="match status" value="1"/>
</dbReference>
<dbReference type="GO" id="GO:0009089">
    <property type="term" value="P:lysine biosynthetic process via diaminopimelate"/>
    <property type="evidence" value="ECO:0007669"/>
    <property type="project" value="TreeGrafter"/>
</dbReference>
<evidence type="ECO:0000256" key="3">
    <source>
        <dbReference type="ARBA" id="ARBA00022741"/>
    </source>
</evidence>
<reference evidence="7" key="2">
    <citation type="journal article" date="2014" name="ISME J.">
        <title>Microbial stratification in low pH oxic and suboxic macroscopic growths along an acid mine drainage.</title>
        <authorList>
            <person name="Mendez-Garcia C."/>
            <person name="Mesa V."/>
            <person name="Sprenger R.R."/>
            <person name="Richter M."/>
            <person name="Diez M.S."/>
            <person name="Solano J."/>
            <person name="Bargiela R."/>
            <person name="Golyshina O.V."/>
            <person name="Manteca A."/>
            <person name="Ramos J.L."/>
            <person name="Gallego J.R."/>
            <person name="Llorente I."/>
            <person name="Martins Dos Santos V.A."/>
            <person name="Jensen O.N."/>
            <person name="Pelaez A.I."/>
            <person name="Sanchez J."/>
            <person name="Ferrer M."/>
        </authorList>
    </citation>
    <scope>NUCLEOTIDE SEQUENCE</scope>
</reference>
<evidence type="ECO:0000256" key="2">
    <source>
        <dbReference type="ARBA" id="ARBA00013059"/>
    </source>
</evidence>
<keyword evidence="5" id="KW-0067">ATP-binding</keyword>
<keyword evidence="4 7" id="KW-0418">Kinase</keyword>
<evidence type="ECO:0000256" key="1">
    <source>
        <dbReference type="ARBA" id="ARBA00010122"/>
    </source>
</evidence>
<dbReference type="PANTHER" id="PTHR21499:SF59">
    <property type="entry name" value="ASPARTOKINASE"/>
    <property type="match status" value="1"/>
</dbReference>
<evidence type="ECO:0000256" key="5">
    <source>
        <dbReference type="ARBA" id="ARBA00022840"/>
    </source>
</evidence>
<protein>
    <recommendedName>
        <fullName evidence="2">aspartate kinase</fullName>
        <ecNumber evidence="2">2.7.2.4</ecNumber>
    </recommendedName>
</protein>
<keyword evidence="3" id="KW-0547">Nucleotide-binding</keyword>
<name>T1AU60_9ZZZZ</name>
<dbReference type="GO" id="GO:0005829">
    <property type="term" value="C:cytosol"/>
    <property type="evidence" value="ECO:0007669"/>
    <property type="project" value="TreeGrafter"/>
</dbReference>
<proteinExistence type="inferred from homology"/>
<dbReference type="InterPro" id="IPR002912">
    <property type="entry name" value="ACT_dom"/>
</dbReference>
<dbReference type="Gene3D" id="3.40.1160.10">
    <property type="entry name" value="Acetylglutamate kinase-like"/>
    <property type="match status" value="1"/>
</dbReference>
<dbReference type="GO" id="GO:0005524">
    <property type="term" value="F:ATP binding"/>
    <property type="evidence" value="ECO:0007669"/>
    <property type="project" value="UniProtKB-KW"/>
</dbReference>
<dbReference type="GO" id="GO:0004072">
    <property type="term" value="F:aspartate kinase activity"/>
    <property type="evidence" value="ECO:0007669"/>
    <property type="project" value="UniProtKB-EC"/>
</dbReference>
<evidence type="ECO:0000259" key="6">
    <source>
        <dbReference type="PROSITE" id="PS51671"/>
    </source>
</evidence>
<dbReference type="InterPro" id="IPR054352">
    <property type="entry name" value="ACT_Aspartokinase"/>
</dbReference>
<accession>T1AU60</accession>
<dbReference type="EC" id="2.7.2.4" evidence="2"/>
<dbReference type="InterPro" id="IPR045865">
    <property type="entry name" value="ACT-like_dom_sf"/>
</dbReference>
<evidence type="ECO:0000313" key="7">
    <source>
        <dbReference type="EMBL" id="EQD44204.1"/>
    </source>
</evidence>
<reference evidence="7" key="1">
    <citation type="submission" date="2013-08" db="EMBL/GenBank/DDBJ databases">
        <authorList>
            <person name="Mendez C."/>
            <person name="Richter M."/>
            <person name="Ferrer M."/>
            <person name="Sanchez J."/>
        </authorList>
    </citation>
    <scope>NUCLEOTIDE SEQUENCE</scope>
</reference>
<dbReference type="SUPFAM" id="SSF53633">
    <property type="entry name" value="Carbamate kinase-like"/>
    <property type="match status" value="1"/>
</dbReference>
<dbReference type="SUPFAM" id="SSF55021">
    <property type="entry name" value="ACT-like"/>
    <property type="match status" value="2"/>
</dbReference>